<dbReference type="Gene3D" id="3.90.25.10">
    <property type="entry name" value="UDP-galactose 4-epimerase, domain 1"/>
    <property type="match status" value="1"/>
</dbReference>
<dbReference type="RefSeq" id="WP_035344011.1">
    <property type="nucleotide sequence ID" value="NZ_BAUU01000014.1"/>
</dbReference>
<keyword evidence="2" id="KW-0521">NADP</keyword>
<dbReference type="NCBIfam" id="TIGR01214">
    <property type="entry name" value="rmlD"/>
    <property type="match status" value="1"/>
</dbReference>
<protein>
    <recommendedName>
        <fullName evidence="2">dTDP-4-dehydrorhamnose reductase</fullName>
        <ecNumber evidence="2">1.1.1.133</ecNumber>
    </recommendedName>
</protein>
<comment type="similarity">
    <text evidence="1 2">Belongs to the dTDP-4-dehydrorhamnose reductase family.</text>
</comment>
<sequence length="282" mass="31634">MKYVVTGANGQLGKALKRRTSSFHELIALSKNDLDVTNESMVHNVLTELKPDVVVHAAAYTKVDLAEEERTQAFQVNAVGTFHIAKACEEIGATMMYISSDYVFDGLRQAPYTEEDQVNPLSMYGVSKWLGEEFVEMVLKNHYIVRTSWLYGHGGFHFVEAMLKCAFAGKGVNVVSDQVGSPTYIEDLVDVMERLLDGKPYGKYHVQNSGSCTWFEFAKEIYQQVGCDPLLVKPTSTKEFGAKAPRPAFSQLSLHKLETIGIKKPRHWKDGLTLYLQREGLL</sequence>
<organism evidence="4 5">
    <name type="scientific">Halalkalibacter hemicellulosilyticusJCM 9152</name>
    <dbReference type="NCBI Taxonomy" id="1236971"/>
    <lineage>
        <taxon>Bacteria</taxon>
        <taxon>Bacillati</taxon>
        <taxon>Bacillota</taxon>
        <taxon>Bacilli</taxon>
        <taxon>Bacillales</taxon>
        <taxon>Bacillaceae</taxon>
        <taxon>Halalkalibacter</taxon>
    </lineage>
</organism>
<reference evidence="4" key="1">
    <citation type="journal article" date="2014" name="Genome Announc.">
        <title>Draft Genome Sequences of Three Alkaliphilic Bacillus Strains, Bacillus wakoensis JCM 9140T, Bacillus akibai JCM 9157T, and Bacillus hemicellulosilyticus JCM 9152T.</title>
        <authorList>
            <person name="Yuki M."/>
            <person name="Oshima K."/>
            <person name="Suda W."/>
            <person name="Oshida Y."/>
            <person name="Kitamura K."/>
            <person name="Iida T."/>
            <person name="Hattori M."/>
            <person name="Ohkuma M."/>
        </authorList>
    </citation>
    <scope>NUCLEOTIDE SEQUENCE [LARGE SCALE GENOMIC DNA]</scope>
    <source>
        <strain evidence="4">JCM 9152</strain>
    </source>
</reference>
<dbReference type="SUPFAM" id="SSF51735">
    <property type="entry name" value="NAD(P)-binding Rossmann-fold domains"/>
    <property type="match status" value="1"/>
</dbReference>
<dbReference type="Gene3D" id="3.40.50.720">
    <property type="entry name" value="NAD(P)-binding Rossmann-like Domain"/>
    <property type="match status" value="1"/>
</dbReference>
<proteinExistence type="inferred from homology"/>
<evidence type="ECO:0000259" key="3">
    <source>
        <dbReference type="Pfam" id="PF04321"/>
    </source>
</evidence>
<dbReference type="PANTHER" id="PTHR10491:SF4">
    <property type="entry name" value="METHIONINE ADENOSYLTRANSFERASE 2 SUBUNIT BETA"/>
    <property type="match status" value="1"/>
</dbReference>
<dbReference type="OrthoDB" id="9803892at2"/>
<comment type="caution">
    <text evidence="4">The sequence shown here is derived from an EMBL/GenBank/DDBJ whole genome shotgun (WGS) entry which is preliminary data.</text>
</comment>
<dbReference type="Proteomes" id="UP000018895">
    <property type="component" value="Unassembled WGS sequence"/>
</dbReference>
<dbReference type="GO" id="GO:0005829">
    <property type="term" value="C:cytosol"/>
    <property type="evidence" value="ECO:0007669"/>
    <property type="project" value="TreeGrafter"/>
</dbReference>
<dbReference type="GO" id="GO:0019305">
    <property type="term" value="P:dTDP-rhamnose biosynthetic process"/>
    <property type="evidence" value="ECO:0007669"/>
    <property type="project" value="UniProtKB-UniPathway"/>
</dbReference>
<dbReference type="STRING" id="1236971.JCM9152_2357"/>
<evidence type="ECO:0000313" key="5">
    <source>
        <dbReference type="Proteomes" id="UP000018895"/>
    </source>
</evidence>
<accession>W4QHZ3</accession>
<dbReference type="Pfam" id="PF04321">
    <property type="entry name" value="RmlD_sub_bind"/>
    <property type="match status" value="1"/>
</dbReference>
<dbReference type="CDD" id="cd05254">
    <property type="entry name" value="dTDP_HR_like_SDR_e"/>
    <property type="match status" value="1"/>
</dbReference>
<dbReference type="EC" id="1.1.1.133" evidence="2"/>
<evidence type="ECO:0000313" key="4">
    <source>
        <dbReference type="EMBL" id="GAE30924.1"/>
    </source>
</evidence>
<name>W4QHZ3_9BACI</name>
<keyword evidence="5" id="KW-1185">Reference proteome</keyword>
<dbReference type="UniPathway" id="UPA00124"/>
<dbReference type="EMBL" id="BAUU01000014">
    <property type="protein sequence ID" value="GAE30924.1"/>
    <property type="molecule type" value="Genomic_DNA"/>
</dbReference>
<evidence type="ECO:0000256" key="2">
    <source>
        <dbReference type="RuleBase" id="RU364082"/>
    </source>
</evidence>
<comment type="pathway">
    <text evidence="2">Carbohydrate biosynthesis; dTDP-L-rhamnose biosynthesis.</text>
</comment>
<dbReference type="InterPro" id="IPR005913">
    <property type="entry name" value="dTDP_dehydrorham_reduct"/>
</dbReference>
<dbReference type="AlphaFoldDB" id="W4QHZ3"/>
<dbReference type="InterPro" id="IPR036291">
    <property type="entry name" value="NAD(P)-bd_dom_sf"/>
</dbReference>
<feature type="domain" description="RmlD-like substrate binding" evidence="3">
    <location>
        <begin position="1"/>
        <end position="278"/>
    </location>
</feature>
<dbReference type="InterPro" id="IPR029903">
    <property type="entry name" value="RmlD-like-bd"/>
</dbReference>
<gene>
    <name evidence="4" type="ORF">JCM9152_2357</name>
</gene>
<comment type="function">
    <text evidence="2">Catalyzes the reduction of dTDP-6-deoxy-L-lyxo-4-hexulose to yield dTDP-L-rhamnose.</text>
</comment>
<dbReference type="PANTHER" id="PTHR10491">
    <property type="entry name" value="DTDP-4-DEHYDRORHAMNOSE REDUCTASE"/>
    <property type="match status" value="1"/>
</dbReference>
<keyword evidence="2" id="KW-0560">Oxidoreductase</keyword>
<evidence type="ECO:0000256" key="1">
    <source>
        <dbReference type="ARBA" id="ARBA00010944"/>
    </source>
</evidence>
<dbReference type="GO" id="GO:0008831">
    <property type="term" value="F:dTDP-4-dehydrorhamnose reductase activity"/>
    <property type="evidence" value="ECO:0007669"/>
    <property type="project" value="UniProtKB-EC"/>
</dbReference>